<evidence type="ECO:0000313" key="1">
    <source>
        <dbReference type="EMBL" id="MPM01494.1"/>
    </source>
</evidence>
<dbReference type="InterPro" id="IPR057955">
    <property type="entry name" value="SF0329-like"/>
</dbReference>
<dbReference type="AlphaFoldDB" id="A0A644WGS3"/>
<accession>A0A644WGS3</accession>
<proteinExistence type="predicted"/>
<protein>
    <submittedName>
        <fullName evidence="1">Uncharacterized protein</fullName>
    </submittedName>
</protein>
<dbReference type="Pfam" id="PF25753">
    <property type="entry name" value="SF0329"/>
    <property type="match status" value="1"/>
</dbReference>
<comment type="caution">
    <text evidence="1">The sequence shown here is derived from an EMBL/GenBank/DDBJ whole genome shotgun (WGS) entry which is preliminary data.</text>
</comment>
<dbReference type="EMBL" id="VSSQ01000799">
    <property type="protein sequence ID" value="MPM01494.1"/>
    <property type="molecule type" value="Genomic_DNA"/>
</dbReference>
<reference evidence="1" key="1">
    <citation type="submission" date="2019-08" db="EMBL/GenBank/DDBJ databases">
        <authorList>
            <person name="Kucharzyk K."/>
            <person name="Murdoch R.W."/>
            <person name="Higgins S."/>
            <person name="Loffler F."/>
        </authorList>
    </citation>
    <scope>NUCLEOTIDE SEQUENCE</scope>
</reference>
<organism evidence="1">
    <name type="scientific">bioreactor metagenome</name>
    <dbReference type="NCBI Taxonomy" id="1076179"/>
    <lineage>
        <taxon>unclassified sequences</taxon>
        <taxon>metagenomes</taxon>
        <taxon>ecological metagenomes</taxon>
    </lineage>
</organism>
<name>A0A644WGS3_9ZZZZ</name>
<sequence length="169" mass="20355">MEKYKSWSDLQKLLNGRLCPELRGRVTYFLTRYHDVHNAYGRAAIRVDGKERVCFSWIEQYRQESDIDEALRDHPERKYEQLREDLKPEWDAACQYCEMDFLEAVLQYRSIPVQDALRSENLIIRVLAILDRRVGRRTLERLEAEELANNPDWARQFFDLRLSAMRKQE</sequence>
<gene>
    <name evidence="1" type="ORF">SDC9_47734</name>
</gene>